<proteinExistence type="predicted"/>
<comment type="caution">
    <text evidence="2">The sequence shown here is derived from an EMBL/GenBank/DDBJ whole genome shotgun (WGS) entry which is preliminary data.</text>
</comment>
<evidence type="ECO:0000313" key="2">
    <source>
        <dbReference type="EMBL" id="GBP08593.1"/>
    </source>
</evidence>
<feature type="compositionally biased region" description="Polar residues" evidence="1">
    <location>
        <begin position="80"/>
        <end position="89"/>
    </location>
</feature>
<sequence length="132" mass="14643">MDDPMPRANPVVLKPLSLYNGPLGGWTVSALYSWAQHEQKKRNYYTKKTAFRKGEIEATGEDANESDVHKRQRLEKIRSTSRTINSGRGSHSIEKTHRPVGVANAGVVQPDRAETPSRRAGPVRGACPCSQF</sequence>
<dbReference type="AlphaFoldDB" id="A0A4C1T267"/>
<accession>A0A4C1T267</accession>
<organism evidence="2 3">
    <name type="scientific">Eumeta variegata</name>
    <name type="common">Bagworm moth</name>
    <name type="synonym">Eumeta japonica</name>
    <dbReference type="NCBI Taxonomy" id="151549"/>
    <lineage>
        <taxon>Eukaryota</taxon>
        <taxon>Metazoa</taxon>
        <taxon>Ecdysozoa</taxon>
        <taxon>Arthropoda</taxon>
        <taxon>Hexapoda</taxon>
        <taxon>Insecta</taxon>
        <taxon>Pterygota</taxon>
        <taxon>Neoptera</taxon>
        <taxon>Endopterygota</taxon>
        <taxon>Lepidoptera</taxon>
        <taxon>Glossata</taxon>
        <taxon>Ditrysia</taxon>
        <taxon>Tineoidea</taxon>
        <taxon>Psychidae</taxon>
        <taxon>Oiketicinae</taxon>
        <taxon>Eumeta</taxon>
    </lineage>
</organism>
<feature type="region of interest" description="Disordered" evidence="1">
    <location>
        <begin position="80"/>
        <end position="132"/>
    </location>
</feature>
<dbReference type="Proteomes" id="UP000299102">
    <property type="component" value="Unassembled WGS sequence"/>
</dbReference>
<reference evidence="2 3" key="1">
    <citation type="journal article" date="2019" name="Commun. Biol.">
        <title>The bagworm genome reveals a unique fibroin gene that provides high tensile strength.</title>
        <authorList>
            <person name="Kono N."/>
            <person name="Nakamura H."/>
            <person name="Ohtoshi R."/>
            <person name="Tomita M."/>
            <person name="Numata K."/>
            <person name="Arakawa K."/>
        </authorList>
    </citation>
    <scope>NUCLEOTIDE SEQUENCE [LARGE SCALE GENOMIC DNA]</scope>
</reference>
<evidence type="ECO:0000313" key="3">
    <source>
        <dbReference type="Proteomes" id="UP000299102"/>
    </source>
</evidence>
<dbReference type="EMBL" id="BGZK01000032">
    <property type="protein sequence ID" value="GBP08593.1"/>
    <property type="molecule type" value="Genomic_DNA"/>
</dbReference>
<name>A0A4C1T267_EUMVA</name>
<keyword evidence="3" id="KW-1185">Reference proteome</keyword>
<protein>
    <submittedName>
        <fullName evidence="2">Uncharacterized protein</fullName>
    </submittedName>
</protein>
<evidence type="ECO:0000256" key="1">
    <source>
        <dbReference type="SAM" id="MobiDB-lite"/>
    </source>
</evidence>
<gene>
    <name evidence="2" type="ORF">EVAR_7206_1</name>
</gene>